<name>A0A4P9VP54_9GAMM</name>
<organism evidence="1 2">
    <name type="scientific">Zooshikella ganghwensis</name>
    <dbReference type="NCBI Taxonomy" id="202772"/>
    <lineage>
        <taxon>Bacteria</taxon>
        <taxon>Pseudomonadati</taxon>
        <taxon>Pseudomonadota</taxon>
        <taxon>Gammaproteobacteria</taxon>
        <taxon>Oceanospirillales</taxon>
        <taxon>Zooshikellaceae</taxon>
        <taxon>Zooshikella</taxon>
    </lineage>
</organism>
<dbReference type="InterPro" id="IPR014710">
    <property type="entry name" value="RmlC-like_jellyroll"/>
</dbReference>
<dbReference type="Proteomes" id="UP000257039">
    <property type="component" value="Unassembled WGS sequence"/>
</dbReference>
<dbReference type="AlphaFoldDB" id="A0A4P9VP54"/>
<dbReference type="Gene3D" id="2.60.120.10">
    <property type="entry name" value="Jelly Rolls"/>
    <property type="match status" value="1"/>
</dbReference>
<protein>
    <recommendedName>
        <fullName evidence="3">Cysteine dioxygenase</fullName>
    </recommendedName>
</protein>
<reference evidence="1 2" key="1">
    <citation type="submission" date="2017-04" db="EMBL/GenBank/DDBJ databases">
        <title>Draft genome sequence of Zooshikella ganghwensis VG4 isolated from Red Sea sediments.</title>
        <authorList>
            <person name="Rehman Z."/>
            <person name="Alam I."/>
            <person name="Kamau A."/>
            <person name="Bajic V."/>
            <person name="Leiknes T."/>
        </authorList>
    </citation>
    <scope>NUCLEOTIDE SEQUENCE [LARGE SCALE GENOMIC DNA]</scope>
    <source>
        <strain evidence="1 2">VG4</strain>
    </source>
</reference>
<keyword evidence="2" id="KW-1185">Reference proteome</keyword>
<dbReference type="EMBL" id="NDXW01000001">
    <property type="protein sequence ID" value="RDH45265.1"/>
    <property type="molecule type" value="Genomic_DNA"/>
</dbReference>
<proteinExistence type="predicted"/>
<evidence type="ECO:0000313" key="1">
    <source>
        <dbReference type="EMBL" id="RDH45265.1"/>
    </source>
</evidence>
<evidence type="ECO:0000313" key="2">
    <source>
        <dbReference type="Proteomes" id="UP000257039"/>
    </source>
</evidence>
<dbReference type="SUPFAM" id="SSF51182">
    <property type="entry name" value="RmlC-like cupins"/>
    <property type="match status" value="1"/>
</dbReference>
<sequence>MTKVKNFKDEYFYDLELSGEGLFSGRLLQGSDALLMSAIKQTHHPIFLTHQELIIHGQGTIAFTFQANTSFGIVLSENTAILGADEPVVCLEIGFHQTVFKKKLSDDSDAIIALIEKPCNTDAFLDINRVQTYWLSIDKENRLLRFGKGYMLHKLVLFEAELPRSGEAEEDAYAYIEKLKFISLMGDFTQEILSTINSSFWKFPVTVDLPPVVTSSNEVTLDMPDQGTSTVINNLSEECGVLYGNVAGQRVVLNTPDFPGFADAINYSIITKGCMLYEKLKEKKGEFGHSDLNETYLRITVGVNKGNSPGVPFVLEIWPGGHYSPIHNHSNCNAIIKVLHGSIQCNWYRGLSAYEKEPYDFCELKKDEVTWLNSRQFQTHKLHNINPKGEMCATIQCYMYDTNDIHHYEYFDYIDADDTLQHFTPNSDWEFGEFKVELKKEWNSRLL</sequence>
<gene>
    <name evidence="1" type="ORF">B9G39_18445</name>
</gene>
<dbReference type="InterPro" id="IPR011051">
    <property type="entry name" value="RmlC_Cupin_sf"/>
</dbReference>
<comment type="caution">
    <text evidence="1">The sequence shown here is derived from an EMBL/GenBank/DDBJ whole genome shotgun (WGS) entry which is preliminary data.</text>
</comment>
<accession>A0A4P9VP54</accession>
<evidence type="ECO:0008006" key="3">
    <source>
        <dbReference type="Google" id="ProtNLM"/>
    </source>
</evidence>